<evidence type="ECO:0000313" key="4">
    <source>
        <dbReference type="Proteomes" id="UP000664417"/>
    </source>
</evidence>
<dbReference type="Gene3D" id="3.40.50.1980">
    <property type="entry name" value="Nitrogenase molybdenum iron protein domain"/>
    <property type="match status" value="2"/>
</dbReference>
<protein>
    <submittedName>
        <fullName evidence="3">ABC transporter substrate-binding protein</fullName>
    </submittedName>
</protein>
<dbReference type="InterPro" id="IPR002491">
    <property type="entry name" value="ABC_transptr_periplasmic_BD"/>
</dbReference>
<dbReference type="Pfam" id="PF01497">
    <property type="entry name" value="Peripla_BP_2"/>
    <property type="match status" value="1"/>
</dbReference>
<keyword evidence="1" id="KW-0732">Signal</keyword>
<comment type="caution">
    <text evidence="3">The sequence shown here is derived from an EMBL/GenBank/DDBJ whole genome shotgun (WGS) entry which is preliminary data.</text>
</comment>
<dbReference type="SUPFAM" id="SSF53807">
    <property type="entry name" value="Helical backbone' metal receptor"/>
    <property type="match status" value="1"/>
</dbReference>
<dbReference type="AlphaFoldDB" id="A0A8J7U3W5"/>
<gene>
    <name evidence="3" type="ORF">J3U88_16250</name>
</gene>
<dbReference type="PANTHER" id="PTHR30535">
    <property type="entry name" value="VITAMIN B12-BINDING PROTEIN"/>
    <property type="match status" value="1"/>
</dbReference>
<dbReference type="PANTHER" id="PTHR30535:SF35">
    <property type="entry name" value="PERIPLASMIC BINDING PROTEIN"/>
    <property type="match status" value="1"/>
</dbReference>
<dbReference type="RefSeq" id="WP_207859980.1">
    <property type="nucleotide sequence ID" value="NZ_JAFREP010000015.1"/>
</dbReference>
<dbReference type="Proteomes" id="UP000664417">
    <property type="component" value="Unassembled WGS sequence"/>
</dbReference>
<accession>A0A8J7U3W5</accession>
<dbReference type="InterPro" id="IPR050902">
    <property type="entry name" value="ABC_Transporter_SBP"/>
</dbReference>
<evidence type="ECO:0000256" key="1">
    <source>
        <dbReference type="ARBA" id="ARBA00022729"/>
    </source>
</evidence>
<organism evidence="3 4">
    <name type="scientific">Acanthopleuribacter pedis</name>
    <dbReference type="NCBI Taxonomy" id="442870"/>
    <lineage>
        <taxon>Bacteria</taxon>
        <taxon>Pseudomonadati</taxon>
        <taxon>Acidobacteriota</taxon>
        <taxon>Holophagae</taxon>
        <taxon>Acanthopleuribacterales</taxon>
        <taxon>Acanthopleuribacteraceae</taxon>
        <taxon>Acanthopleuribacter</taxon>
    </lineage>
</organism>
<evidence type="ECO:0000313" key="3">
    <source>
        <dbReference type="EMBL" id="MBO1320027.1"/>
    </source>
</evidence>
<keyword evidence="4" id="KW-1185">Reference proteome</keyword>
<reference evidence="3" key="1">
    <citation type="submission" date="2021-03" db="EMBL/GenBank/DDBJ databases">
        <authorList>
            <person name="Wang G."/>
        </authorList>
    </citation>
    <scope>NUCLEOTIDE SEQUENCE</scope>
    <source>
        <strain evidence="3">KCTC 12899</strain>
    </source>
</reference>
<dbReference type="PROSITE" id="PS50983">
    <property type="entry name" value="FE_B12_PBP"/>
    <property type="match status" value="1"/>
</dbReference>
<proteinExistence type="predicted"/>
<dbReference type="NCBIfam" id="NF038402">
    <property type="entry name" value="TroA_like"/>
    <property type="match status" value="1"/>
</dbReference>
<feature type="domain" description="Fe/B12 periplasmic-binding" evidence="2">
    <location>
        <begin position="2"/>
        <end position="249"/>
    </location>
</feature>
<dbReference type="EMBL" id="JAFREP010000015">
    <property type="protein sequence ID" value="MBO1320027.1"/>
    <property type="molecule type" value="Genomic_DNA"/>
</dbReference>
<dbReference type="InterPro" id="IPR054828">
    <property type="entry name" value="Vit_B12_bind_prot"/>
</dbReference>
<sequence>MKLVSLCPSITRLLFDLDLGDHLVAVTKFCIHPAEAVAKIEKIGGTKDPDLDRIHALAPDWVLLNREENRRPDGEWLAEKGLRIHVSHPCNVDETLAMIREFGTLFAREALAEAKCAAIEAARAALVAAGPGKNARFAYLIWRKPWMTVNGETYISNLLAESGAENVFADADTAYPAFEAAQLGSLRPDRVFLSSEPFPFKQKHVDELAEQSGLDRARFRLVDGELLSWHGAFTAEGLRLAGDLFTSSNGSG</sequence>
<name>A0A8J7U3W5_9BACT</name>
<evidence type="ECO:0000259" key="2">
    <source>
        <dbReference type="PROSITE" id="PS50983"/>
    </source>
</evidence>